<protein>
    <submittedName>
        <fullName evidence="1">Uncharacterized protein</fullName>
    </submittedName>
</protein>
<evidence type="ECO:0000313" key="2">
    <source>
        <dbReference type="Proteomes" id="UP000228484"/>
    </source>
</evidence>
<proteinExistence type="predicted"/>
<organism evidence="1 2">
    <name type="scientific">Bacillus fungorum</name>
    <dbReference type="NCBI Taxonomy" id="2039284"/>
    <lineage>
        <taxon>Bacteria</taxon>
        <taxon>Bacillati</taxon>
        <taxon>Bacillota</taxon>
        <taxon>Bacilli</taxon>
        <taxon>Bacillales</taxon>
        <taxon>Bacillaceae</taxon>
        <taxon>Bacillus</taxon>
    </lineage>
</organism>
<name>A0A2G6QJP5_9BACI</name>
<dbReference type="Proteomes" id="UP000228484">
    <property type="component" value="Unassembled WGS sequence"/>
</dbReference>
<evidence type="ECO:0000313" key="1">
    <source>
        <dbReference type="EMBL" id="PIE96560.1"/>
    </source>
</evidence>
<accession>A0A2G6QJP5</accession>
<dbReference type="AlphaFoldDB" id="A0A2G6QJP5"/>
<sequence>MQTKFLYAMMWRIFKISIRKNKKDHCILYELYPESWPLKKVHDSGFLCIFTRIRRANPYKQLAKGTQEHKTCPNLL</sequence>
<gene>
    <name evidence="1" type="ORF">CO726_03665</name>
</gene>
<dbReference type="EMBL" id="NWUW01000002">
    <property type="protein sequence ID" value="PIE96560.1"/>
    <property type="molecule type" value="Genomic_DNA"/>
</dbReference>
<reference evidence="1 2" key="1">
    <citation type="submission" date="2017-09" db="EMBL/GenBank/DDBJ databases">
        <title>Biocontrol bacteria screening and application from spent mushroom substrate.</title>
        <authorList>
            <person name="Sun X."/>
        </authorList>
    </citation>
    <scope>NUCLEOTIDE SEQUENCE [LARGE SCALE GENOMIC DNA]</scope>
    <source>
        <strain evidence="1 2">100374</strain>
    </source>
</reference>
<comment type="caution">
    <text evidence="1">The sequence shown here is derived from an EMBL/GenBank/DDBJ whole genome shotgun (WGS) entry which is preliminary data.</text>
</comment>
<keyword evidence="2" id="KW-1185">Reference proteome</keyword>